<gene>
    <name evidence="3" type="ORF">HERI1096_LOCUS22644</name>
</gene>
<feature type="domain" description="EF-hand" evidence="2">
    <location>
        <begin position="50"/>
        <end position="85"/>
    </location>
</feature>
<feature type="domain" description="EF-hand" evidence="2">
    <location>
        <begin position="119"/>
        <end position="154"/>
    </location>
</feature>
<dbReference type="SUPFAM" id="SSF47473">
    <property type="entry name" value="EF-hand"/>
    <property type="match status" value="1"/>
</dbReference>
<feature type="domain" description="EF-hand" evidence="2">
    <location>
        <begin position="217"/>
        <end position="250"/>
    </location>
</feature>
<evidence type="ECO:0000313" key="3">
    <source>
        <dbReference type="EMBL" id="CAE0121943.1"/>
    </source>
</evidence>
<dbReference type="PANTHER" id="PTHR23064">
    <property type="entry name" value="TROPONIN"/>
    <property type="match status" value="1"/>
</dbReference>
<sequence>MRNHSRERLIAADDRRQRIRERAQEIVRRDVRAAEIKVRKQQGGSKYAKTDVLALKAIFDEYDRDGSGDLDRHELTLALQRRKAEAERVDPLLSRAQLLAQRQTARAAARSGPDCKGIFLCQFADSLFETLDANSDSRITFEELLLIVYPLATPTELKIMVKWVTPIPTKNELLQRQREEAERLRMENLRAMFAAYDRNHDGKVSITEFRMAMVDHDNWDQVDELFEQYDANGNGYVDFDEFCAIVTLDE</sequence>
<proteinExistence type="predicted"/>
<dbReference type="InterPro" id="IPR011992">
    <property type="entry name" value="EF-hand-dom_pair"/>
</dbReference>
<dbReference type="CDD" id="cd00051">
    <property type="entry name" value="EFh"/>
    <property type="match status" value="1"/>
</dbReference>
<dbReference type="InterPro" id="IPR052591">
    <property type="entry name" value="CML21-like"/>
</dbReference>
<dbReference type="GO" id="GO:0005509">
    <property type="term" value="F:calcium ion binding"/>
    <property type="evidence" value="ECO:0007669"/>
    <property type="project" value="InterPro"/>
</dbReference>
<organism evidence="3">
    <name type="scientific">Haptolina ericina</name>
    <dbReference type="NCBI Taxonomy" id="156174"/>
    <lineage>
        <taxon>Eukaryota</taxon>
        <taxon>Haptista</taxon>
        <taxon>Haptophyta</taxon>
        <taxon>Prymnesiophyceae</taxon>
        <taxon>Prymnesiales</taxon>
        <taxon>Prymnesiaceae</taxon>
        <taxon>Haptolina</taxon>
    </lineage>
</organism>
<evidence type="ECO:0000256" key="1">
    <source>
        <dbReference type="ARBA" id="ARBA00022837"/>
    </source>
</evidence>
<feature type="domain" description="EF-hand" evidence="2">
    <location>
        <begin position="184"/>
        <end position="213"/>
    </location>
</feature>
<dbReference type="EMBL" id="HBHX01040797">
    <property type="protein sequence ID" value="CAE0121943.1"/>
    <property type="molecule type" value="Transcribed_RNA"/>
</dbReference>
<dbReference type="PROSITE" id="PS50222">
    <property type="entry name" value="EF_HAND_2"/>
    <property type="match status" value="4"/>
</dbReference>
<name>A0A7S3F425_9EUKA</name>
<dbReference type="AlphaFoldDB" id="A0A7S3F425"/>
<accession>A0A7S3F425</accession>
<dbReference type="InterPro" id="IPR002048">
    <property type="entry name" value="EF_hand_dom"/>
</dbReference>
<evidence type="ECO:0000259" key="2">
    <source>
        <dbReference type="PROSITE" id="PS50222"/>
    </source>
</evidence>
<dbReference type="Pfam" id="PF13499">
    <property type="entry name" value="EF-hand_7"/>
    <property type="match status" value="2"/>
</dbReference>
<dbReference type="InterPro" id="IPR018247">
    <property type="entry name" value="EF_Hand_1_Ca_BS"/>
</dbReference>
<keyword evidence="1" id="KW-0106">Calcium</keyword>
<protein>
    <recommendedName>
        <fullName evidence="2">EF-hand domain-containing protein</fullName>
    </recommendedName>
</protein>
<reference evidence="3" key="1">
    <citation type="submission" date="2021-01" db="EMBL/GenBank/DDBJ databases">
        <authorList>
            <person name="Corre E."/>
            <person name="Pelletier E."/>
            <person name="Niang G."/>
            <person name="Scheremetjew M."/>
            <person name="Finn R."/>
            <person name="Kale V."/>
            <person name="Holt S."/>
            <person name="Cochrane G."/>
            <person name="Meng A."/>
            <person name="Brown T."/>
            <person name="Cohen L."/>
        </authorList>
    </citation>
    <scope>NUCLEOTIDE SEQUENCE</scope>
    <source>
        <strain evidence="3">CCMP281</strain>
    </source>
</reference>
<dbReference type="Gene3D" id="1.10.238.10">
    <property type="entry name" value="EF-hand"/>
    <property type="match status" value="2"/>
</dbReference>
<dbReference type="SMART" id="SM00054">
    <property type="entry name" value="EFh"/>
    <property type="match status" value="4"/>
</dbReference>
<dbReference type="PROSITE" id="PS00018">
    <property type="entry name" value="EF_HAND_1"/>
    <property type="match status" value="2"/>
</dbReference>